<dbReference type="InterPro" id="IPR013785">
    <property type="entry name" value="Aldolase_TIM"/>
</dbReference>
<evidence type="ECO:0000313" key="5">
    <source>
        <dbReference type="Proteomes" id="UP000028542"/>
    </source>
</evidence>
<dbReference type="Gene3D" id="3.20.20.70">
    <property type="entry name" value="Aldolase class I"/>
    <property type="match status" value="1"/>
</dbReference>
<name>A0A084JBL0_9CLOT</name>
<evidence type="ECO:0000313" key="4">
    <source>
        <dbReference type="EMBL" id="KEZ86344.1"/>
    </source>
</evidence>
<dbReference type="SUPFAM" id="SSF50156">
    <property type="entry name" value="PDZ domain-like"/>
    <property type="match status" value="1"/>
</dbReference>
<feature type="domain" description="DUF512" evidence="1">
    <location>
        <begin position="219"/>
        <end position="427"/>
    </location>
</feature>
<dbReference type="EMBL" id="JPMD01000023">
    <property type="protein sequence ID" value="KEZ86344.1"/>
    <property type="molecule type" value="Genomic_DNA"/>
</dbReference>
<dbReference type="RefSeq" id="WP_035132689.1">
    <property type="nucleotide sequence ID" value="NZ_JPMD01000023.1"/>
</dbReference>
<dbReference type="InterPro" id="IPR007549">
    <property type="entry name" value="DUF512"/>
</dbReference>
<dbReference type="Gene3D" id="2.30.42.10">
    <property type="match status" value="1"/>
</dbReference>
<feature type="domain" description="Putative radical SAM N-terminal" evidence="3">
    <location>
        <begin position="66"/>
        <end position="216"/>
    </location>
</feature>
<accession>A0A084JBL0</accession>
<evidence type="ECO:0000259" key="3">
    <source>
        <dbReference type="Pfam" id="PF19238"/>
    </source>
</evidence>
<sequence>MKNEISKVIPNSIAEEVDIEVGDRLLRINENDVKDIIDYKFLITDEVLLLEVEKKDGEIWEIEIEKDYDEDLGIVFREGIIDKPMTCHNDCIFCFIDQLPKGMRETLYFKDDDSRLSFLQGNFLTLTNMKEEDIERIIKYKISPINVSVHTTNPELRVRMLNNRFAGKIYDILKRLSAAGIKMNTQIVCCPGINDGEELVSTIEDLYRLYPNVNSVAVVPLGITKHREGLKKLNLFTQETSLNQINLVKELQKKYYEESGTPFVRLSDEFYIVSGEPLPDSEHYQGFEQIEDGVGMVTLLKDTIDTTLPDLKKDGVGSFTFVTGALVYPEIVHIKDKIQRLNNNINITVEEIPNKFFGETITVTGLLTGIDIINTLKEREVGEYIIIPDNVLRKGYELSNSDKAILLDDYTVEDLSRELNRKVIICDFTGDDLITIINEHLRED</sequence>
<dbReference type="Pfam" id="PF17820">
    <property type="entry name" value="PDZ_6"/>
    <property type="match status" value="1"/>
</dbReference>
<keyword evidence="5" id="KW-1185">Reference proteome</keyword>
<dbReference type="eggNOG" id="COG1625">
    <property type="taxonomic scope" value="Bacteria"/>
</dbReference>
<dbReference type="Proteomes" id="UP000028542">
    <property type="component" value="Unassembled WGS sequence"/>
</dbReference>
<feature type="domain" description="PDZ" evidence="2">
    <location>
        <begin position="5"/>
        <end position="53"/>
    </location>
</feature>
<comment type="caution">
    <text evidence="4">The sequence shown here is derived from an EMBL/GenBank/DDBJ whole genome shotgun (WGS) entry which is preliminary data.</text>
</comment>
<dbReference type="InterPro" id="IPR041489">
    <property type="entry name" value="PDZ_6"/>
</dbReference>
<reference evidence="4 5" key="1">
    <citation type="submission" date="2014-07" db="EMBL/GenBank/DDBJ databases">
        <title>Draft genome of Clostridium sulfidigenes 113A isolated from sediments associated with methane hydrate from Krishna Godavari basin.</title>
        <authorList>
            <person name="Honkalas V.S."/>
            <person name="Dabir A.P."/>
            <person name="Arora P."/>
            <person name="Dhakephalkar P.K."/>
        </authorList>
    </citation>
    <scope>NUCLEOTIDE SEQUENCE [LARGE SCALE GENOMIC DNA]</scope>
    <source>
        <strain evidence="4 5">113A</strain>
    </source>
</reference>
<dbReference type="Pfam" id="PF04459">
    <property type="entry name" value="DUF512"/>
    <property type="match status" value="1"/>
</dbReference>
<dbReference type="SUPFAM" id="SSF102114">
    <property type="entry name" value="Radical SAM enzymes"/>
    <property type="match status" value="1"/>
</dbReference>
<dbReference type="STRING" id="318464.IO99_09660"/>
<dbReference type="InterPro" id="IPR036034">
    <property type="entry name" value="PDZ_sf"/>
</dbReference>
<evidence type="ECO:0000259" key="2">
    <source>
        <dbReference type="Pfam" id="PF17820"/>
    </source>
</evidence>
<dbReference type="InterPro" id="IPR058240">
    <property type="entry name" value="rSAM_sf"/>
</dbReference>
<organism evidence="4 5">
    <name type="scientific">Clostridium sulfidigenes</name>
    <dbReference type="NCBI Taxonomy" id="318464"/>
    <lineage>
        <taxon>Bacteria</taxon>
        <taxon>Bacillati</taxon>
        <taxon>Bacillota</taxon>
        <taxon>Clostridia</taxon>
        <taxon>Eubacteriales</taxon>
        <taxon>Clostridiaceae</taxon>
        <taxon>Clostridium</taxon>
    </lineage>
</organism>
<dbReference type="InterPro" id="IPR045375">
    <property type="entry name" value="Put_radical_SAM-like_N"/>
</dbReference>
<protein>
    <submittedName>
        <fullName evidence="4">Fe-S oxidoreductase</fullName>
    </submittedName>
</protein>
<evidence type="ECO:0000259" key="1">
    <source>
        <dbReference type="Pfam" id="PF04459"/>
    </source>
</evidence>
<proteinExistence type="predicted"/>
<gene>
    <name evidence="4" type="ORF">IO99_09660</name>
</gene>
<dbReference type="AlphaFoldDB" id="A0A084JBL0"/>
<dbReference type="Pfam" id="PF19238">
    <property type="entry name" value="Radical_SAM_2"/>
    <property type="match status" value="1"/>
</dbReference>